<evidence type="ECO:0000256" key="1">
    <source>
        <dbReference type="ARBA" id="ARBA00022692"/>
    </source>
</evidence>
<evidence type="ECO:0000256" key="4">
    <source>
        <dbReference type="RuleBase" id="RU367022"/>
    </source>
</evidence>
<evidence type="ECO:0000313" key="6">
    <source>
        <dbReference type="Proteomes" id="UP000217790"/>
    </source>
</evidence>
<accession>A0A2H3DJR1</accession>
<protein>
    <recommendedName>
        <fullName evidence="4">Copper transport protein</fullName>
    </recommendedName>
</protein>
<comment type="subcellular location">
    <subcellularLocation>
        <location evidence="4">Membrane</location>
        <topology evidence="4">Multi-pass membrane protein</topology>
    </subcellularLocation>
</comment>
<keyword evidence="3 4" id="KW-0472">Membrane</keyword>
<dbReference type="EMBL" id="KZ293652">
    <property type="protein sequence ID" value="PBK95461.1"/>
    <property type="molecule type" value="Genomic_DNA"/>
</dbReference>
<keyword evidence="4" id="KW-0813">Transport</keyword>
<feature type="transmembrane region" description="Helical" evidence="4">
    <location>
        <begin position="43"/>
        <end position="60"/>
    </location>
</feature>
<dbReference type="InParanoid" id="A0A2H3DJR1"/>
<keyword evidence="2 4" id="KW-1133">Transmembrane helix</keyword>
<dbReference type="AlphaFoldDB" id="A0A2H3DJR1"/>
<organism evidence="5 6">
    <name type="scientific">Armillaria gallica</name>
    <name type="common">Bulbous honey fungus</name>
    <name type="synonym">Armillaria bulbosa</name>
    <dbReference type="NCBI Taxonomy" id="47427"/>
    <lineage>
        <taxon>Eukaryota</taxon>
        <taxon>Fungi</taxon>
        <taxon>Dikarya</taxon>
        <taxon>Basidiomycota</taxon>
        <taxon>Agaricomycotina</taxon>
        <taxon>Agaricomycetes</taxon>
        <taxon>Agaricomycetidae</taxon>
        <taxon>Agaricales</taxon>
        <taxon>Marasmiineae</taxon>
        <taxon>Physalacriaceae</taxon>
        <taxon>Armillaria</taxon>
    </lineage>
</organism>
<dbReference type="PANTHER" id="PTHR12483:SF115">
    <property type="entry name" value="COPPER TRANSPORT PROTEIN"/>
    <property type="match status" value="1"/>
</dbReference>
<reference evidence="6" key="1">
    <citation type="journal article" date="2017" name="Nat. Ecol. Evol.">
        <title>Genome expansion and lineage-specific genetic innovations in the forest pathogenic fungi Armillaria.</title>
        <authorList>
            <person name="Sipos G."/>
            <person name="Prasanna A.N."/>
            <person name="Walter M.C."/>
            <person name="O'Connor E."/>
            <person name="Balint B."/>
            <person name="Krizsan K."/>
            <person name="Kiss B."/>
            <person name="Hess J."/>
            <person name="Varga T."/>
            <person name="Slot J."/>
            <person name="Riley R."/>
            <person name="Boka B."/>
            <person name="Rigling D."/>
            <person name="Barry K."/>
            <person name="Lee J."/>
            <person name="Mihaltcheva S."/>
            <person name="LaButti K."/>
            <person name="Lipzen A."/>
            <person name="Waldron R."/>
            <person name="Moloney N.M."/>
            <person name="Sperisen C."/>
            <person name="Kredics L."/>
            <person name="Vagvoelgyi C."/>
            <person name="Patrignani A."/>
            <person name="Fitzpatrick D."/>
            <person name="Nagy I."/>
            <person name="Doyle S."/>
            <person name="Anderson J.B."/>
            <person name="Grigoriev I.V."/>
            <person name="Gueldener U."/>
            <person name="Muensterkoetter M."/>
            <person name="Nagy L.G."/>
        </authorList>
    </citation>
    <scope>NUCLEOTIDE SEQUENCE [LARGE SCALE GENOMIC DNA]</scope>
    <source>
        <strain evidence="6">Ar21-2</strain>
    </source>
</reference>
<keyword evidence="4" id="KW-0186">Copper</keyword>
<dbReference type="OMA" id="AKTVACH"/>
<dbReference type="GO" id="GO:0016020">
    <property type="term" value="C:membrane"/>
    <property type="evidence" value="ECO:0007669"/>
    <property type="project" value="UniProtKB-SubCell"/>
</dbReference>
<dbReference type="OrthoDB" id="161814at2759"/>
<sequence length="180" mass="19731">MDHGSHGGEVAKPRCSMNMLWNTQIEHTCVVFRSWHINNTTQFVLSCLAIVALGVFYEYLRALQKTVDARIAVSLSKGKHARRSRSSSRASESAEDALLLSGRVLAKPSTGVPVPPVHRALRATLYGITVFLSFFLMLVFMTYNAYLIFAVVVGAIIGHYVFGGELNLGTLGEDKGMACH</sequence>
<gene>
    <name evidence="5" type="ORF">ARMGADRAFT_964201</name>
</gene>
<comment type="similarity">
    <text evidence="4">Belongs to the copper transporter (Ctr) (TC 1.A.56) family. SLC31A subfamily.</text>
</comment>
<dbReference type="InterPro" id="IPR007274">
    <property type="entry name" value="Cop_transporter"/>
</dbReference>
<keyword evidence="1 4" id="KW-0812">Transmembrane</keyword>
<name>A0A2H3DJR1_ARMGA</name>
<feature type="transmembrane region" description="Helical" evidence="4">
    <location>
        <begin position="123"/>
        <end position="140"/>
    </location>
</feature>
<dbReference type="STRING" id="47427.A0A2H3DJR1"/>
<evidence type="ECO:0000256" key="2">
    <source>
        <dbReference type="ARBA" id="ARBA00022989"/>
    </source>
</evidence>
<proteinExistence type="inferred from homology"/>
<feature type="transmembrane region" description="Helical" evidence="4">
    <location>
        <begin position="146"/>
        <end position="168"/>
    </location>
</feature>
<keyword evidence="4" id="KW-0187">Copper transport</keyword>
<dbReference type="FunCoup" id="A0A2H3DJR1">
    <property type="interactions" value="158"/>
</dbReference>
<evidence type="ECO:0000256" key="3">
    <source>
        <dbReference type="ARBA" id="ARBA00023136"/>
    </source>
</evidence>
<keyword evidence="6" id="KW-1185">Reference proteome</keyword>
<dbReference type="Proteomes" id="UP000217790">
    <property type="component" value="Unassembled WGS sequence"/>
</dbReference>
<dbReference type="GO" id="GO:0005375">
    <property type="term" value="F:copper ion transmembrane transporter activity"/>
    <property type="evidence" value="ECO:0007669"/>
    <property type="project" value="UniProtKB-UniRule"/>
</dbReference>
<dbReference type="PANTHER" id="PTHR12483">
    <property type="entry name" value="SOLUTE CARRIER FAMILY 31 COPPER TRANSPORTERS"/>
    <property type="match status" value="1"/>
</dbReference>
<keyword evidence="4" id="KW-0406">Ion transport</keyword>
<evidence type="ECO:0000313" key="5">
    <source>
        <dbReference type="EMBL" id="PBK95461.1"/>
    </source>
</evidence>
<dbReference type="Pfam" id="PF04145">
    <property type="entry name" value="Ctr"/>
    <property type="match status" value="1"/>
</dbReference>